<comment type="caution">
    <text evidence="7">The sequence shown here is derived from an EMBL/GenBank/DDBJ whole genome shotgun (WGS) entry which is preliminary data.</text>
</comment>
<protein>
    <recommendedName>
        <fullName evidence="6">Protein kinase domain-containing protein</fullName>
    </recommendedName>
</protein>
<keyword evidence="2 5" id="KW-0547">Nucleotide-binding</keyword>
<organism evidence="7 8">
    <name type="scientific">Ceratodon purpureus</name>
    <name type="common">Fire moss</name>
    <name type="synonym">Dicranum purpureum</name>
    <dbReference type="NCBI Taxonomy" id="3225"/>
    <lineage>
        <taxon>Eukaryota</taxon>
        <taxon>Viridiplantae</taxon>
        <taxon>Streptophyta</taxon>
        <taxon>Embryophyta</taxon>
        <taxon>Bryophyta</taxon>
        <taxon>Bryophytina</taxon>
        <taxon>Bryopsida</taxon>
        <taxon>Dicranidae</taxon>
        <taxon>Pseudoditrichales</taxon>
        <taxon>Ditrichaceae</taxon>
        <taxon>Ceratodon</taxon>
    </lineage>
</organism>
<name>A0A8T0IH24_CERPU</name>
<feature type="binding site" evidence="5">
    <location>
        <position position="272"/>
    </location>
    <ligand>
        <name>ATP</name>
        <dbReference type="ChEBI" id="CHEBI:30616"/>
    </ligand>
</feature>
<evidence type="ECO:0000256" key="1">
    <source>
        <dbReference type="ARBA" id="ARBA00022679"/>
    </source>
</evidence>
<dbReference type="Gene3D" id="1.20.930.20">
    <property type="entry name" value="Adaptor protein Cbl, N-terminal domain"/>
    <property type="match status" value="1"/>
</dbReference>
<keyword evidence="8" id="KW-1185">Reference proteome</keyword>
<evidence type="ECO:0000256" key="3">
    <source>
        <dbReference type="ARBA" id="ARBA00022777"/>
    </source>
</evidence>
<evidence type="ECO:0000256" key="5">
    <source>
        <dbReference type="PROSITE-ProRule" id="PRU10141"/>
    </source>
</evidence>
<dbReference type="GO" id="GO:0004674">
    <property type="term" value="F:protein serine/threonine kinase activity"/>
    <property type="evidence" value="ECO:0007669"/>
    <property type="project" value="TreeGrafter"/>
</dbReference>
<proteinExistence type="predicted"/>
<dbReference type="InterPro" id="IPR051681">
    <property type="entry name" value="Ser/Thr_Kinases-Pseudokinases"/>
</dbReference>
<dbReference type="GO" id="GO:0005524">
    <property type="term" value="F:ATP binding"/>
    <property type="evidence" value="ECO:0007669"/>
    <property type="project" value="UniProtKB-UniRule"/>
</dbReference>
<dbReference type="EMBL" id="CM026423">
    <property type="protein sequence ID" value="KAG0582632.1"/>
    <property type="molecule type" value="Genomic_DNA"/>
</dbReference>
<keyword evidence="4 5" id="KW-0067">ATP-binding</keyword>
<gene>
    <name evidence="7" type="ORF">KC19_3G073700</name>
</gene>
<dbReference type="Proteomes" id="UP000822688">
    <property type="component" value="Chromosome 3"/>
</dbReference>
<dbReference type="EMBL" id="CM026423">
    <property type="protein sequence ID" value="KAG0582631.1"/>
    <property type="molecule type" value="Genomic_DNA"/>
</dbReference>
<dbReference type="Gene3D" id="3.30.200.20">
    <property type="entry name" value="Phosphorylase Kinase, domain 1"/>
    <property type="match status" value="1"/>
</dbReference>
<dbReference type="PANTHER" id="PTHR44329">
    <property type="entry name" value="SERINE/THREONINE-PROTEIN KINASE TNNI3K-RELATED"/>
    <property type="match status" value="1"/>
</dbReference>
<dbReference type="Gene3D" id="1.10.510.10">
    <property type="entry name" value="Transferase(Phosphotransferase) domain 1"/>
    <property type="match status" value="1"/>
</dbReference>
<dbReference type="Pfam" id="PF00069">
    <property type="entry name" value="Pkinase"/>
    <property type="match status" value="1"/>
</dbReference>
<dbReference type="InterPro" id="IPR036537">
    <property type="entry name" value="Adaptor_Cbl_N_dom_sf"/>
</dbReference>
<dbReference type="InterPro" id="IPR011009">
    <property type="entry name" value="Kinase-like_dom_sf"/>
</dbReference>
<keyword evidence="1" id="KW-0808">Transferase</keyword>
<evidence type="ECO:0000256" key="4">
    <source>
        <dbReference type="ARBA" id="ARBA00022840"/>
    </source>
</evidence>
<dbReference type="PROSITE" id="PS00108">
    <property type="entry name" value="PROTEIN_KINASE_ST"/>
    <property type="match status" value="1"/>
</dbReference>
<evidence type="ECO:0000313" key="8">
    <source>
        <dbReference type="Proteomes" id="UP000822688"/>
    </source>
</evidence>
<dbReference type="SUPFAM" id="SSF56112">
    <property type="entry name" value="Protein kinase-like (PK-like)"/>
    <property type="match status" value="1"/>
</dbReference>
<keyword evidence="3" id="KW-0418">Kinase</keyword>
<dbReference type="InterPro" id="IPR017441">
    <property type="entry name" value="Protein_kinase_ATP_BS"/>
</dbReference>
<dbReference type="PROSITE" id="PS50011">
    <property type="entry name" value="PROTEIN_KINASE_DOM"/>
    <property type="match status" value="1"/>
</dbReference>
<evidence type="ECO:0000259" key="6">
    <source>
        <dbReference type="PROSITE" id="PS50011"/>
    </source>
</evidence>
<feature type="domain" description="Protein kinase" evidence="6">
    <location>
        <begin position="245"/>
        <end position="530"/>
    </location>
</feature>
<sequence length="585" mass="65686">MATSVELESPDMEMERVDMASKIVGRDGSISNKSPSASSVGDLEEELICQVSQALQVIDNVCNISSTVWVNKHQCKRMADRFSAIGNELKALGFDKGDFVCEKSLSNGGSSKGILPAIDKLLVILQRGEALILYFREWEGIIRVVSGPDCRSGEFKEIHEELDTMQGFEPTLEFGTALVTADAEKDMEEMSKMLERAALDSDITSLDSFVTSASSGWNNSYVGEQQLENHPVSISSHLRINPSDIRKGRRIGRGASAVVYEATWLGCKCAVKRFLAAYSRTWVLELQQELKFLSNLRHPHIVRLIGLSVDSQQRCSIVMEWMEYSLRDLIDCQMQANRSIMEIENIDVAPSVVPFKFSEALDIITKIALGLWFLHTEGVAHRDVKSPNVLVRYFGSSNQQIKIVDFGASRHVDSNTMHAVIGVGTGFWRAPEILPTETVGNLSTPDLMAADVYSFAMTRYEVLTGKLPFQDELSTGRLRYNEYGTVISGLRPELPDNLDGNLKGLINSCWDRDPSHRPNFEKICKELVYFKSQMNAIPANKSLRNHEHWRSVLLHVCKKVIHRVHLVNQGKEYTLSSSHKAPRWW</sequence>
<dbReference type="GO" id="GO:0007166">
    <property type="term" value="P:cell surface receptor signaling pathway"/>
    <property type="evidence" value="ECO:0007669"/>
    <property type="project" value="InterPro"/>
</dbReference>
<dbReference type="SMART" id="SM00220">
    <property type="entry name" value="S_TKc"/>
    <property type="match status" value="1"/>
</dbReference>
<dbReference type="InterPro" id="IPR000719">
    <property type="entry name" value="Prot_kinase_dom"/>
</dbReference>
<dbReference type="InterPro" id="IPR008271">
    <property type="entry name" value="Ser/Thr_kinase_AS"/>
</dbReference>
<dbReference type="AlphaFoldDB" id="A0A8T0IH24"/>
<dbReference type="PANTHER" id="PTHR44329:SF260">
    <property type="entry name" value="PROTEIN KINASE DOMAIN-CONTAINING PROTEIN"/>
    <property type="match status" value="1"/>
</dbReference>
<reference evidence="7" key="1">
    <citation type="submission" date="2020-06" db="EMBL/GenBank/DDBJ databases">
        <title>WGS assembly of Ceratodon purpureus strain R40.</title>
        <authorList>
            <person name="Carey S.B."/>
            <person name="Jenkins J."/>
            <person name="Shu S."/>
            <person name="Lovell J.T."/>
            <person name="Sreedasyam A."/>
            <person name="Maumus F."/>
            <person name="Tiley G.P."/>
            <person name="Fernandez-Pozo N."/>
            <person name="Barry K."/>
            <person name="Chen C."/>
            <person name="Wang M."/>
            <person name="Lipzen A."/>
            <person name="Daum C."/>
            <person name="Saski C.A."/>
            <person name="Payton A.C."/>
            <person name="Mcbreen J.C."/>
            <person name="Conrad R.E."/>
            <person name="Kollar L.M."/>
            <person name="Olsson S."/>
            <person name="Huttunen S."/>
            <person name="Landis J.B."/>
            <person name="Wickett N.J."/>
            <person name="Johnson M.G."/>
            <person name="Rensing S.A."/>
            <person name="Grimwood J."/>
            <person name="Schmutz J."/>
            <person name="Mcdaniel S.F."/>
        </authorList>
    </citation>
    <scope>NUCLEOTIDE SEQUENCE</scope>
    <source>
        <strain evidence="7">R40</strain>
    </source>
</reference>
<accession>A0A8T0IH24</accession>
<evidence type="ECO:0000256" key="2">
    <source>
        <dbReference type="ARBA" id="ARBA00022741"/>
    </source>
</evidence>
<evidence type="ECO:0000313" key="7">
    <source>
        <dbReference type="EMBL" id="KAG0582632.1"/>
    </source>
</evidence>
<dbReference type="PROSITE" id="PS00107">
    <property type="entry name" value="PROTEIN_KINASE_ATP"/>
    <property type="match status" value="1"/>
</dbReference>